<sequence length="69" mass="7774">MRTNKVVVLTLTTRPRSDRAKSRFYETLCRELEESCGITPSDVIVSLVTNSDSDWSFGNGRAQFMTGEL</sequence>
<dbReference type="EMBL" id="CP089983">
    <property type="protein sequence ID" value="WXB00412.1"/>
    <property type="molecule type" value="Genomic_DNA"/>
</dbReference>
<keyword evidence="2" id="KW-1185">Reference proteome</keyword>
<accession>A0ABZ2KP12</accession>
<dbReference type="InterPro" id="IPR037479">
    <property type="entry name" value="Tauto_MSAD"/>
</dbReference>
<gene>
    <name evidence="1" type="ORF">LVJ94_26250</name>
</gene>
<dbReference type="Proteomes" id="UP001374803">
    <property type="component" value="Chromosome"/>
</dbReference>
<dbReference type="PANTHER" id="PTHR38460:SF1">
    <property type="entry name" value="TAUTOMERASE YOLI-RELATED"/>
    <property type="match status" value="1"/>
</dbReference>
<name>A0ABZ2KP12_9BACT</name>
<dbReference type="PANTHER" id="PTHR38460">
    <property type="entry name" value="TAUTOMERASE YOLI-RELATED"/>
    <property type="match status" value="1"/>
</dbReference>
<dbReference type="Gene3D" id="3.30.429.10">
    <property type="entry name" value="Macrophage Migration Inhibitory Factor"/>
    <property type="match status" value="1"/>
</dbReference>
<evidence type="ECO:0000313" key="2">
    <source>
        <dbReference type="Proteomes" id="UP001374803"/>
    </source>
</evidence>
<dbReference type="SUPFAM" id="SSF55331">
    <property type="entry name" value="Tautomerase/MIF"/>
    <property type="match status" value="1"/>
</dbReference>
<organism evidence="1 2">
    <name type="scientific">Pendulispora rubella</name>
    <dbReference type="NCBI Taxonomy" id="2741070"/>
    <lineage>
        <taxon>Bacteria</taxon>
        <taxon>Pseudomonadati</taxon>
        <taxon>Myxococcota</taxon>
        <taxon>Myxococcia</taxon>
        <taxon>Myxococcales</taxon>
        <taxon>Sorangiineae</taxon>
        <taxon>Pendulisporaceae</taxon>
        <taxon>Pendulispora</taxon>
    </lineage>
</organism>
<dbReference type="Pfam" id="PF14552">
    <property type="entry name" value="Tautomerase_2"/>
    <property type="match status" value="1"/>
</dbReference>
<dbReference type="InterPro" id="IPR014347">
    <property type="entry name" value="Tautomerase/MIF_sf"/>
</dbReference>
<proteinExistence type="predicted"/>
<evidence type="ECO:0000313" key="1">
    <source>
        <dbReference type="EMBL" id="WXB00412.1"/>
    </source>
</evidence>
<reference evidence="1" key="1">
    <citation type="submission" date="2021-12" db="EMBL/GenBank/DDBJ databases">
        <title>Discovery of the Pendulisporaceae a myxobacterial family with distinct sporulation behavior and unique specialized metabolism.</title>
        <authorList>
            <person name="Garcia R."/>
            <person name="Popoff A."/>
            <person name="Bader C.D."/>
            <person name="Loehr J."/>
            <person name="Walesch S."/>
            <person name="Walt C."/>
            <person name="Boldt J."/>
            <person name="Bunk B."/>
            <person name="Haeckl F.J.F.P.J."/>
            <person name="Gunesch A.P."/>
            <person name="Birkelbach J."/>
            <person name="Nuebel U."/>
            <person name="Pietschmann T."/>
            <person name="Bach T."/>
            <person name="Mueller R."/>
        </authorList>
    </citation>
    <scope>NUCLEOTIDE SEQUENCE</scope>
    <source>
        <strain evidence="1">MSr11367</strain>
    </source>
</reference>
<protein>
    <submittedName>
        <fullName evidence="1">Tautomerase family protein</fullName>
    </submittedName>
</protein>